<evidence type="ECO:0000313" key="4">
    <source>
        <dbReference type="Proteomes" id="UP001592528"/>
    </source>
</evidence>
<sequence>MAANTAVALDGVPETMLWTLYQRAAEARRPDTVLPDPEAVALVEAVAETGGFAFTERFGHPHPLAAQALALRAACFDSVVRQFLDAYPDGTVVSLGEGLETAFWRCDNGRVSWLTVDLPEPLAVRHSLLPHGSRQHTLACDARDPAWTAGIDPARGVLVLAQGLLMYFRPPEVRDLIASCAEHFPGGGLVFDAVPRTPGRPADPAARRGPPVARGYRLPPMPWRMNARQRPALATAHPAVAEIRPVELPPGRGLLWGTAAPRVERLPVLRNRRPTVTLLRFASR</sequence>
<organism evidence="3 4">
    <name type="scientific">Streptacidiphilus cavernicola</name>
    <dbReference type="NCBI Taxonomy" id="3342716"/>
    <lineage>
        <taxon>Bacteria</taxon>
        <taxon>Bacillati</taxon>
        <taxon>Actinomycetota</taxon>
        <taxon>Actinomycetes</taxon>
        <taxon>Kitasatosporales</taxon>
        <taxon>Streptomycetaceae</taxon>
        <taxon>Streptacidiphilus</taxon>
    </lineage>
</organism>
<gene>
    <name evidence="3" type="ORF">ACEZDJ_11670</name>
</gene>
<dbReference type="Pfam" id="PF04072">
    <property type="entry name" value="LCM"/>
    <property type="match status" value="1"/>
</dbReference>
<dbReference type="Gene3D" id="3.40.50.150">
    <property type="entry name" value="Vaccinia Virus protein VP39"/>
    <property type="match status" value="1"/>
</dbReference>
<dbReference type="GO" id="GO:0008168">
    <property type="term" value="F:methyltransferase activity"/>
    <property type="evidence" value="ECO:0007669"/>
    <property type="project" value="UniProtKB-KW"/>
</dbReference>
<keyword evidence="1 3" id="KW-0489">Methyltransferase</keyword>
<comment type="caution">
    <text evidence="3">The sequence shown here is derived from an EMBL/GenBank/DDBJ whole genome shotgun (WGS) entry which is preliminary data.</text>
</comment>
<reference evidence="3 4" key="1">
    <citation type="submission" date="2024-09" db="EMBL/GenBank/DDBJ databases">
        <authorList>
            <person name="Lee S.D."/>
        </authorList>
    </citation>
    <scope>NUCLEOTIDE SEQUENCE [LARGE SCALE GENOMIC DNA]</scope>
    <source>
        <strain evidence="3 4">N1-5</strain>
    </source>
</reference>
<accession>A0ABV6UKI9</accession>
<dbReference type="RefSeq" id="WP_030262668.1">
    <property type="nucleotide sequence ID" value="NZ_JBHEZZ010000005.1"/>
</dbReference>
<evidence type="ECO:0000313" key="3">
    <source>
        <dbReference type="EMBL" id="MFC1401943.1"/>
    </source>
</evidence>
<dbReference type="PANTHER" id="PTHR43619:SF2">
    <property type="entry name" value="S-ADENOSYL-L-METHIONINE-DEPENDENT METHYLTRANSFERASES SUPERFAMILY PROTEIN"/>
    <property type="match status" value="1"/>
</dbReference>
<keyword evidence="2" id="KW-0808">Transferase</keyword>
<protein>
    <submittedName>
        <fullName evidence="3">Class I SAM-dependent methyltransferase</fullName>
    </submittedName>
</protein>
<dbReference type="GO" id="GO:0032259">
    <property type="term" value="P:methylation"/>
    <property type="evidence" value="ECO:0007669"/>
    <property type="project" value="UniProtKB-KW"/>
</dbReference>
<evidence type="ECO:0000256" key="1">
    <source>
        <dbReference type="ARBA" id="ARBA00022603"/>
    </source>
</evidence>
<keyword evidence="4" id="KW-1185">Reference proteome</keyword>
<dbReference type="InterPro" id="IPR029063">
    <property type="entry name" value="SAM-dependent_MTases_sf"/>
</dbReference>
<name>A0ABV6UKI9_9ACTN</name>
<dbReference type="Proteomes" id="UP001592528">
    <property type="component" value="Unassembled WGS sequence"/>
</dbReference>
<dbReference type="EMBL" id="JBHEZZ010000005">
    <property type="protein sequence ID" value="MFC1401943.1"/>
    <property type="molecule type" value="Genomic_DNA"/>
</dbReference>
<dbReference type="InterPro" id="IPR007213">
    <property type="entry name" value="Ppm1/Ppm2/Tcmp"/>
</dbReference>
<proteinExistence type="predicted"/>
<dbReference type="SUPFAM" id="SSF53335">
    <property type="entry name" value="S-adenosyl-L-methionine-dependent methyltransferases"/>
    <property type="match status" value="1"/>
</dbReference>
<evidence type="ECO:0000256" key="2">
    <source>
        <dbReference type="ARBA" id="ARBA00022679"/>
    </source>
</evidence>
<dbReference type="PANTHER" id="PTHR43619">
    <property type="entry name" value="S-ADENOSYL-L-METHIONINE-DEPENDENT METHYLTRANSFERASE YKTD-RELATED"/>
    <property type="match status" value="1"/>
</dbReference>